<feature type="domain" description="MucBP" evidence="3">
    <location>
        <begin position="520"/>
        <end position="583"/>
    </location>
</feature>
<evidence type="ECO:0000259" key="3">
    <source>
        <dbReference type="Pfam" id="PF06458"/>
    </source>
</evidence>
<evidence type="ECO:0000256" key="2">
    <source>
        <dbReference type="SAM" id="Phobius"/>
    </source>
</evidence>
<name>A0ABQ4KV64_SIMTE</name>
<accession>A0ABQ4KV64</accession>
<dbReference type="Proteomes" id="UP000680670">
    <property type="component" value="Unassembled WGS sequence"/>
</dbReference>
<sequence length="989" mass="109004">MNTCKQRYFLNGLVCILSVLWFSGFLFPPSIFAAGAPMVIDDQSRLPNGFETEVKGTVQSVDDLSNGNLNVKLLTKSETDPSEVAPFLLDGPIEVGTDSTFTVLKGSPITQMPTRFKFQVQENDGVFPEVLISNVAKTKAGQHLDVVVSVTGVHHTEENESFFNIGTGSAGAIYLGIANVGGVNVSYQFLDSLTRQPVDILMFPTISDIDYTQRFGLNAKPLGYGSNLKYIGNGKFESDGTPTNGFNDFPLGGALYQFYGNKIISSYDSTSNGVPDKKSNGFEIFGAYGTINNIELVKPDFGEVEIPKASWEVDESTYQPGQKVQAAFVQPINALDVDINHRYANWDTTFTLSQEIKNPTVKLVDEKGQVLPAAVEDLGNGQFLVSVTQDTMKQLAFAGETYRFIIEGTLDPKLIDGSTFTYQAHTNIDGQENDTAYTTKAIAHKVSAKVKYLRQDSTDSVSPTKVFAFGYGKAWEVNPIEAPDGYYFDSASTKDELSGEKADFLEKTVVCYYAPVEKQIYVNYLDESGNKLASSTLTANYQDAYTTTAKDLDDEYSLMMDRLPDNAYGIVGNTDITVNYYYRQTRGYWLDLGYDSRGITRVDYHGHIRSNTMNYADGQILTLINQENGILLYQDTVDDGAVSEKSLQAGESHTISVTKDDTMTVEVSGIGQALITRKTPTYTMTTQIQQGNFDNTTHIYAGNQVIEEQQYKANGVTGIILHQAIKQWIDGKYQVVAQKVVDEEKALTANTASIDAPATEYLTLLDGAEETQETEEPKETTAKVTSKPKSLWQDLFTIPIAYAEEEPNVTENLSEDIDQEDVMVENDATDQEDVMAENDATFSTTILGSASLPPNEAAVFDEQDSAGDLEDETHTYQGLLNEYDVSVYEDTDLLQQARIPEDDMLMVELPAAEEREEPVTLAVQPQAENLQTGQKKKDGEIVPIQDGKLPALGERSSILYVGIGLLCLGSALFFFIRRRKQRQGGKPNA</sequence>
<keyword evidence="2" id="KW-0472">Membrane</keyword>
<keyword evidence="5" id="KW-1185">Reference proteome</keyword>
<organism evidence="4 5">
    <name type="scientific">Siminovitchia terrae</name>
    <name type="common">Bacillus terrae</name>
    <dbReference type="NCBI Taxonomy" id="1914933"/>
    <lineage>
        <taxon>Bacteria</taxon>
        <taxon>Bacillati</taxon>
        <taxon>Bacillota</taxon>
        <taxon>Bacilli</taxon>
        <taxon>Bacillales</taxon>
        <taxon>Bacillaceae</taxon>
        <taxon>Siminovitchia</taxon>
    </lineage>
</organism>
<comment type="caution">
    <text evidence="4">The sequence shown here is derived from an EMBL/GenBank/DDBJ whole genome shotgun (WGS) entry which is preliminary data.</text>
</comment>
<feature type="transmembrane region" description="Helical" evidence="2">
    <location>
        <begin position="958"/>
        <end position="976"/>
    </location>
</feature>
<dbReference type="NCBIfam" id="TIGR01167">
    <property type="entry name" value="LPXTG_anchor"/>
    <property type="match status" value="1"/>
</dbReference>
<reference evidence="4 5" key="1">
    <citation type="submission" date="2021-03" db="EMBL/GenBank/DDBJ databases">
        <title>Antimicrobial resistance genes in bacteria isolated from Japanese honey, and their potential for conferring macrolide and lincosamide resistance in the American foulbrood pathogen Paenibacillus larvae.</title>
        <authorList>
            <person name="Okamoto M."/>
            <person name="Kumagai M."/>
            <person name="Kanamori H."/>
            <person name="Takamatsu D."/>
        </authorList>
    </citation>
    <scope>NUCLEOTIDE SEQUENCE [LARGE SCALE GENOMIC DNA]</scope>
    <source>
        <strain evidence="4 5">J6TS1</strain>
    </source>
</reference>
<dbReference type="EMBL" id="BORJ01000003">
    <property type="protein sequence ID" value="GIN95564.1"/>
    <property type="molecule type" value="Genomic_DNA"/>
</dbReference>
<evidence type="ECO:0000313" key="5">
    <source>
        <dbReference type="Proteomes" id="UP000680670"/>
    </source>
</evidence>
<dbReference type="Pfam" id="PF06458">
    <property type="entry name" value="MucBP"/>
    <property type="match status" value="1"/>
</dbReference>
<dbReference type="Gene3D" id="3.10.20.320">
    <property type="entry name" value="Putative peptidoglycan bound protein (lpxtg motif)"/>
    <property type="match status" value="1"/>
</dbReference>
<proteinExistence type="predicted"/>
<keyword evidence="2" id="KW-1133">Transmembrane helix</keyword>
<protein>
    <recommendedName>
        <fullName evidence="3">MucBP domain-containing protein</fullName>
    </recommendedName>
</protein>
<evidence type="ECO:0000256" key="1">
    <source>
        <dbReference type="ARBA" id="ARBA00022737"/>
    </source>
</evidence>
<evidence type="ECO:0000313" key="4">
    <source>
        <dbReference type="EMBL" id="GIN95564.1"/>
    </source>
</evidence>
<gene>
    <name evidence="4" type="ORF">J6TS1_14340</name>
</gene>
<keyword evidence="2" id="KW-0812">Transmembrane</keyword>
<dbReference type="InterPro" id="IPR009459">
    <property type="entry name" value="MucBP_dom"/>
</dbReference>
<dbReference type="RefSeq" id="WP_212953681.1">
    <property type="nucleotide sequence ID" value="NZ_BORJ01000003.1"/>
</dbReference>
<keyword evidence="1" id="KW-0677">Repeat</keyword>